<organism evidence="1 2">
    <name type="scientific">Aquabacter spiritensis</name>
    <dbReference type="NCBI Taxonomy" id="933073"/>
    <lineage>
        <taxon>Bacteria</taxon>
        <taxon>Pseudomonadati</taxon>
        <taxon>Pseudomonadota</taxon>
        <taxon>Alphaproteobacteria</taxon>
        <taxon>Hyphomicrobiales</taxon>
        <taxon>Xanthobacteraceae</taxon>
        <taxon>Aquabacter</taxon>
    </lineage>
</organism>
<name>A0A4R3M5T2_9HYPH</name>
<dbReference type="EMBL" id="SMAI01000002">
    <property type="protein sequence ID" value="TCT06837.1"/>
    <property type="molecule type" value="Genomic_DNA"/>
</dbReference>
<gene>
    <name evidence="1" type="ORF">EDC64_102317</name>
</gene>
<comment type="caution">
    <text evidence="1">The sequence shown here is derived from an EMBL/GenBank/DDBJ whole genome shotgun (WGS) entry which is preliminary data.</text>
</comment>
<dbReference type="AlphaFoldDB" id="A0A4R3M5T2"/>
<sequence>MGSISRTQAERSIRMVIGNDEREISSLKEAKSFLKQHKAGALADFILSDMDAAAPGALVAFRNRLEMMRAAL</sequence>
<dbReference type="OrthoDB" id="8451901at2"/>
<proteinExistence type="predicted"/>
<accession>A0A4R3M5T2</accession>
<reference evidence="1 2" key="1">
    <citation type="submission" date="2019-03" db="EMBL/GenBank/DDBJ databases">
        <title>Genomic Encyclopedia of Type Strains, Phase IV (KMG-IV): sequencing the most valuable type-strain genomes for metagenomic binning, comparative biology and taxonomic classification.</title>
        <authorList>
            <person name="Goeker M."/>
        </authorList>
    </citation>
    <scope>NUCLEOTIDE SEQUENCE [LARGE SCALE GENOMIC DNA]</scope>
    <source>
        <strain evidence="1 2">DSM 9035</strain>
    </source>
</reference>
<dbReference type="Proteomes" id="UP000294664">
    <property type="component" value="Unassembled WGS sequence"/>
</dbReference>
<keyword evidence="2" id="KW-1185">Reference proteome</keyword>
<evidence type="ECO:0000313" key="2">
    <source>
        <dbReference type="Proteomes" id="UP000294664"/>
    </source>
</evidence>
<protein>
    <submittedName>
        <fullName evidence="1">Uncharacterized protein</fullName>
    </submittedName>
</protein>
<evidence type="ECO:0000313" key="1">
    <source>
        <dbReference type="EMBL" id="TCT06837.1"/>
    </source>
</evidence>
<dbReference type="RefSeq" id="WP_132030307.1">
    <property type="nucleotide sequence ID" value="NZ_SMAI01000002.1"/>
</dbReference>